<dbReference type="Gene3D" id="3.30.1590.10">
    <property type="entry name" value="Maltooligosyl trehalose synthase, domain 2"/>
    <property type="match status" value="1"/>
</dbReference>
<dbReference type="SUPFAM" id="SSF51445">
    <property type="entry name" value="(Trans)glycosidases"/>
    <property type="match status" value="1"/>
</dbReference>
<dbReference type="GO" id="GO:0030980">
    <property type="term" value="P:alpha-glucan catabolic process"/>
    <property type="evidence" value="ECO:0007669"/>
    <property type="project" value="TreeGrafter"/>
</dbReference>
<sequence length="751" mass="81579">MTRIASYRVQLRDGLDFDGLVRRLDHIAGLGVSHLYLSPILTAPPGSTHGYDVTDPTAIDPELGGREGFERLARAAGERGLKIILDIVPNHMAFGLDTPWLVDVLRHGPASRRAAVFDIDWGAGPLALPWLERPLPEMAEAGEVEVLADGMLRVGALHLPLAPGSADGLTGTPDPATAESLHEAQHWRLLPWQMERDSITHRRFFSVTSLIGVRVEDPEVFETTHALLFELVEAGHVHGLRVDHVDGLVDPGGYLRALADRLPDTPVWIEKIVVGDEALPDWPMEGTTGYETAAAITRLLTDPAGLDVLDATWREATGAEGDFHAAVAQAKREVLTDELAAELRQLRRLADAAAEADGFLAGPESLREAITELLVAFPRYRSYLTADGPARDEDVALWRAAADEAAANVRLRDTIDWVVDRILARDTPDASRLALRLQQVTGALIAKSHEDTAGFRFNRYIAANEVGADPDRPVAEAAEIGAFLQDRRERWPGSINLGSTHDTKRSEDARARLVALTHDPEAFRALWTAANAQDGSDGLPANLRLYALQSAIAIHGEPDAEDRLAEHLVKALREGKEVTYWNAPDETPERRIGRWACGLLAAWEEPPEELLRIDRLAEAIGLRELGLRAFAPGMPDIYQGGEGRLIQLTDPDNRRTPDWSSLAALGGGDTHADRKRGLLAALLDLRRRAADLFARGDVTLDGDARAGRILRIGSGTACFAWGQSSAGVQGDVLWSDETPGAPGGAVLTFAP</sequence>
<reference evidence="2 3" key="1">
    <citation type="submission" date="2016-11" db="EMBL/GenBank/DDBJ databases">
        <authorList>
            <person name="Jaros S."/>
            <person name="Januszkiewicz K."/>
            <person name="Wedrychowicz H."/>
        </authorList>
    </citation>
    <scope>NUCLEOTIDE SEQUENCE [LARGE SCALE GENOMIC DNA]</scope>
    <source>
        <strain evidence="2 3">DSM 100565</strain>
    </source>
</reference>
<dbReference type="SMART" id="SM00642">
    <property type="entry name" value="Aamy"/>
    <property type="match status" value="1"/>
</dbReference>
<dbReference type="NCBIfam" id="TIGR02401">
    <property type="entry name" value="trehalose_TreY"/>
    <property type="match status" value="1"/>
</dbReference>
<gene>
    <name evidence="2" type="ORF">SAMN05444417_2208</name>
</gene>
<dbReference type="GO" id="GO:0047470">
    <property type="term" value="F:(1,4)-alpha-D-glucan 1-alpha-D-glucosylmutase activity"/>
    <property type="evidence" value="ECO:0007669"/>
    <property type="project" value="TreeGrafter"/>
</dbReference>
<protein>
    <submittedName>
        <fullName evidence="2">Maltooligosyl trehalose synthase</fullName>
    </submittedName>
</protein>
<dbReference type="GO" id="GO:0005992">
    <property type="term" value="P:trehalose biosynthetic process"/>
    <property type="evidence" value="ECO:0007669"/>
    <property type="project" value="TreeGrafter"/>
</dbReference>
<dbReference type="InterPro" id="IPR013797">
    <property type="entry name" value="Maltooligo_trehalose_synth_4"/>
</dbReference>
<organism evidence="2 3">
    <name type="scientific">Wenxinia saemankumensis</name>
    <dbReference type="NCBI Taxonomy" id="1447782"/>
    <lineage>
        <taxon>Bacteria</taxon>
        <taxon>Pseudomonadati</taxon>
        <taxon>Pseudomonadota</taxon>
        <taxon>Alphaproteobacteria</taxon>
        <taxon>Rhodobacterales</taxon>
        <taxon>Roseobacteraceae</taxon>
        <taxon>Wenxinia</taxon>
    </lineage>
</organism>
<evidence type="ECO:0000259" key="1">
    <source>
        <dbReference type="SMART" id="SM00642"/>
    </source>
</evidence>
<name>A0A1M6EW48_9RHOB</name>
<dbReference type="InterPro" id="IPR006047">
    <property type="entry name" value="GH13_cat_dom"/>
</dbReference>
<dbReference type="Gene3D" id="1.10.10.470">
    <property type="entry name" value="Maltooligosyl trehalose synthase, domain 4"/>
    <property type="match status" value="1"/>
</dbReference>
<dbReference type="InterPro" id="IPR017853">
    <property type="entry name" value="GH"/>
</dbReference>
<dbReference type="InterPro" id="IPR012767">
    <property type="entry name" value="Trehalose_TreY"/>
</dbReference>
<evidence type="ECO:0000313" key="2">
    <source>
        <dbReference type="EMBL" id="SHI89643.1"/>
    </source>
</evidence>
<evidence type="ECO:0000313" key="3">
    <source>
        <dbReference type="Proteomes" id="UP000184292"/>
    </source>
</evidence>
<feature type="domain" description="Glycosyl hydrolase family 13 catalytic" evidence="1">
    <location>
        <begin position="1"/>
        <end position="432"/>
    </location>
</feature>
<accession>A0A1M6EW48</accession>
<dbReference type="Proteomes" id="UP000184292">
    <property type="component" value="Unassembled WGS sequence"/>
</dbReference>
<keyword evidence="3" id="KW-1185">Reference proteome</keyword>
<proteinExistence type="predicted"/>
<dbReference type="PANTHER" id="PTHR10357:SF216">
    <property type="entry name" value="MALTOOLIGOSYL TREHALOSE SYNTHASE-RELATED"/>
    <property type="match status" value="1"/>
</dbReference>
<dbReference type="Pfam" id="PF00128">
    <property type="entry name" value="Alpha-amylase"/>
    <property type="match status" value="1"/>
</dbReference>
<dbReference type="OrthoDB" id="9761577at2"/>
<dbReference type="RefSeq" id="WP_073329901.1">
    <property type="nucleotide sequence ID" value="NZ_FQYO01000003.1"/>
</dbReference>
<dbReference type="EMBL" id="FQYO01000003">
    <property type="protein sequence ID" value="SHI89643.1"/>
    <property type="molecule type" value="Genomic_DNA"/>
</dbReference>
<dbReference type="Gene3D" id="3.20.20.80">
    <property type="entry name" value="Glycosidases"/>
    <property type="match status" value="1"/>
</dbReference>
<dbReference type="PANTHER" id="PTHR10357">
    <property type="entry name" value="ALPHA-AMYLASE FAMILY MEMBER"/>
    <property type="match status" value="1"/>
</dbReference>
<dbReference type="Gene3D" id="1.10.150.200">
    <property type="entry name" value="Maltooligosyl trehalose synthase, domain 3"/>
    <property type="match status" value="1"/>
</dbReference>
<dbReference type="STRING" id="1447782.SAMN05444417_2208"/>
<dbReference type="AlphaFoldDB" id="A0A1M6EW48"/>